<dbReference type="Gene3D" id="2.60.120.620">
    <property type="entry name" value="q2cbj1_9rhob like domain"/>
    <property type="match status" value="1"/>
</dbReference>
<gene>
    <name evidence="1" type="ORF">BHE75_00459</name>
</gene>
<dbReference type="Proteomes" id="UP000179467">
    <property type="component" value="Unassembled WGS sequence"/>
</dbReference>
<comment type="caution">
    <text evidence="1">The sequence shown here is derived from an EMBL/GenBank/DDBJ whole genome shotgun (WGS) entry which is preliminary data.</text>
</comment>
<sequence>MALLVDGSADMRLERDGAQLFPEAACGDLAALRAVLGRMPADHAGLRLNGIAALSPFLSAGGSIGSVAAGHLGRASRPVRAILFDKSPAMNWALGWHQDRTICVAERRDVPGFGPWTVKRGMHHVAPPPSLLAGMVTLRVHLDDVPETNAPLLVAPGSHRLGKLLEADIAGVVKACGIRACLADAGDVWLYSTPILHASDAATHPGRRRVLQVDYAAVDLPGGLQWLGV</sequence>
<dbReference type="AlphaFoldDB" id="A0A1S1H8Q4"/>
<reference evidence="1 2" key="1">
    <citation type="submission" date="2016-09" db="EMBL/GenBank/DDBJ databases">
        <title>Metabolic pathway, cell adaptation mechanisms and a novel monoxygenase revealed through proteogenomic-transcription analysis of a Sphingomonas haloaromaticamans strain degrading the fungicide ortho-phenylphenol.</title>
        <authorList>
            <person name="Perruchon C."/>
            <person name="Papadopoulou E.S."/>
            <person name="Rousidou C."/>
            <person name="Vasileiadis S."/>
            <person name="Tanou G."/>
            <person name="Amoutzias G."/>
            <person name="Molassiotis A."/>
            <person name="Karpouzas D.G."/>
        </authorList>
    </citation>
    <scope>NUCLEOTIDE SEQUENCE [LARGE SCALE GENOMIC DNA]</scope>
    <source>
        <strain evidence="1 2">P3</strain>
    </source>
</reference>
<accession>A0A1S1H8Q4</accession>
<dbReference type="EMBL" id="MIPT01000001">
    <property type="protein sequence ID" value="OHT18488.1"/>
    <property type="molecule type" value="Genomic_DNA"/>
</dbReference>
<dbReference type="SUPFAM" id="SSF51197">
    <property type="entry name" value="Clavaminate synthase-like"/>
    <property type="match status" value="1"/>
</dbReference>
<proteinExistence type="predicted"/>
<dbReference type="Pfam" id="PF05721">
    <property type="entry name" value="PhyH"/>
    <property type="match status" value="1"/>
</dbReference>
<evidence type="ECO:0008006" key="3">
    <source>
        <dbReference type="Google" id="ProtNLM"/>
    </source>
</evidence>
<protein>
    <recommendedName>
        <fullName evidence="3">Phytanoyl-CoA dioxygenase (PhyH)</fullName>
    </recommendedName>
</protein>
<dbReference type="InterPro" id="IPR008775">
    <property type="entry name" value="Phytyl_CoA_dOase-like"/>
</dbReference>
<name>A0A1S1H8Q4_9SPHN</name>
<keyword evidence="2" id="KW-1185">Reference proteome</keyword>
<dbReference type="GO" id="GO:0016706">
    <property type="term" value="F:2-oxoglutarate-dependent dioxygenase activity"/>
    <property type="evidence" value="ECO:0007669"/>
    <property type="project" value="UniProtKB-ARBA"/>
</dbReference>
<evidence type="ECO:0000313" key="2">
    <source>
        <dbReference type="Proteomes" id="UP000179467"/>
    </source>
</evidence>
<evidence type="ECO:0000313" key="1">
    <source>
        <dbReference type="EMBL" id="OHT18488.1"/>
    </source>
</evidence>
<organism evidence="1 2">
    <name type="scientific">Edaphosphingomonas haloaromaticamans</name>
    <dbReference type="NCBI Taxonomy" id="653954"/>
    <lineage>
        <taxon>Bacteria</taxon>
        <taxon>Pseudomonadati</taxon>
        <taxon>Pseudomonadota</taxon>
        <taxon>Alphaproteobacteria</taxon>
        <taxon>Sphingomonadales</taxon>
        <taxon>Rhizorhabdaceae</taxon>
        <taxon>Edaphosphingomonas</taxon>
    </lineage>
</organism>